<comment type="similarity">
    <text evidence="1">Belongs to the peptidase S33 family.</text>
</comment>
<keyword evidence="7" id="KW-1185">Reference proteome</keyword>
<evidence type="ECO:0000256" key="2">
    <source>
        <dbReference type="ARBA" id="ARBA00022797"/>
    </source>
</evidence>
<evidence type="ECO:0000313" key="7">
    <source>
        <dbReference type="Proteomes" id="UP000320338"/>
    </source>
</evidence>
<evidence type="ECO:0000256" key="1">
    <source>
        <dbReference type="ARBA" id="ARBA00010088"/>
    </source>
</evidence>
<dbReference type="RefSeq" id="WP_141277420.1">
    <property type="nucleotide sequence ID" value="NZ_BAAARZ010000011.1"/>
</dbReference>
<dbReference type="InterPro" id="IPR029058">
    <property type="entry name" value="AB_hydrolase_fold"/>
</dbReference>
<evidence type="ECO:0000259" key="5">
    <source>
        <dbReference type="Pfam" id="PF06441"/>
    </source>
</evidence>
<dbReference type="SUPFAM" id="SSF53474">
    <property type="entry name" value="alpha/beta-Hydrolases"/>
    <property type="match status" value="1"/>
</dbReference>
<dbReference type="EMBL" id="BJNG01000011">
    <property type="protein sequence ID" value="GEC18799.1"/>
    <property type="molecule type" value="Genomic_DNA"/>
</dbReference>
<proteinExistence type="inferred from homology"/>
<comment type="caution">
    <text evidence="6">The sequence shown here is derived from an EMBL/GenBank/DDBJ whole genome shotgun (WGS) entry which is preliminary data.</text>
</comment>
<feature type="active site" description="Nucleophile" evidence="4">
    <location>
        <position position="176"/>
    </location>
</feature>
<dbReference type="PRINTS" id="PR00412">
    <property type="entry name" value="EPOXHYDRLASE"/>
</dbReference>
<dbReference type="InterPro" id="IPR000639">
    <property type="entry name" value="Epox_hydrolase-like"/>
</dbReference>
<dbReference type="PANTHER" id="PTHR21661:SF35">
    <property type="entry name" value="EPOXIDE HYDROLASE"/>
    <property type="match status" value="1"/>
</dbReference>
<dbReference type="PANTHER" id="PTHR21661">
    <property type="entry name" value="EPOXIDE HYDROLASE 1-RELATED"/>
    <property type="match status" value="1"/>
</dbReference>
<dbReference type="GO" id="GO:0004301">
    <property type="term" value="F:epoxide hydrolase activity"/>
    <property type="evidence" value="ECO:0007669"/>
    <property type="project" value="TreeGrafter"/>
</dbReference>
<keyword evidence="2" id="KW-0058">Aromatic hydrocarbons catabolism</keyword>
<dbReference type="PIRSF" id="PIRSF001112">
    <property type="entry name" value="Epoxide_hydrolase"/>
    <property type="match status" value="1"/>
</dbReference>
<name>A0A4Y3WLN5_9PSEU</name>
<evidence type="ECO:0000256" key="4">
    <source>
        <dbReference type="PIRSR" id="PIRSR001112-1"/>
    </source>
</evidence>
<protein>
    <submittedName>
        <fullName evidence="6">Hydrolase</fullName>
    </submittedName>
</protein>
<keyword evidence="3 6" id="KW-0378">Hydrolase</keyword>
<organism evidence="6 7">
    <name type="scientific">Pseudonocardia hydrocarbonoxydans</name>
    <dbReference type="NCBI Taxonomy" id="76726"/>
    <lineage>
        <taxon>Bacteria</taxon>
        <taxon>Bacillati</taxon>
        <taxon>Actinomycetota</taxon>
        <taxon>Actinomycetes</taxon>
        <taxon>Pseudonocardiales</taxon>
        <taxon>Pseudonocardiaceae</taxon>
        <taxon>Pseudonocardia</taxon>
    </lineage>
</organism>
<sequence>MREFRIDIPQADLDDLRDRLARTRWPEPSTVEGWTQGVPLDYARELVEHWSGVYDWRRCEAELNALPQFRTPLDGGGDDAVQVHFLHVRSRHGNAMPLLLTHGWPGSVIEFLDVVDDLVDPPDPRDAFHLVIPSLPGYGFSDKPSTSGWGVERIATAWAQLMDRLGYDRYAAQGGDWGSMITSALGTGMPEAVIGIHITLPLAQRPPEGAVPRLTKAEEAALTDRRYFETHRAGYSAIQATRPQTLGYGLLDSPVAQCMWIMEKFWDWTDSAGPPENVIPRDRMLDDVMLYWLTGTAASSARLYWESYKRRRLDPVEVPTGITLFPKELWRLPRSWLERRYTDIRHFHQPDVGGHFPSMEQPEIFVDELRAFFGTLR</sequence>
<feature type="domain" description="Epoxide hydrolase N-terminal" evidence="5">
    <location>
        <begin position="1"/>
        <end position="111"/>
    </location>
</feature>
<dbReference type="Proteomes" id="UP000320338">
    <property type="component" value="Unassembled WGS sequence"/>
</dbReference>
<dbReference type="Gene3D" id="3.40.50.1820">
    <property type="entry name" value="alpha/beta hydrolase"/>
    <property type="match status" value="1"/>
</dbReference>
<evidence type="ECO:0000313" key="6">
    <source>
        <dbReference type="EMBL" id="GEC18799.1"/>
    </source>
</evidence>
<gene>
    <name evidence="6" type="ORF">PHY01_10820</name>
</gene>
<feature type="active site" description="Proton acceptor" evidence="4">
    <location>
        <position position="355"/>
    </location>
</feature>
<reference evidence="6 7" key="1">
    <citation type="submission" date="2019-06" db="EMBL/GenBank/DDBJ databases">
        <title>Whole genome shotgun sequence of Pseudonocardia hydrocarbonoxydans NBRC 14498.</title>
        <authorList>
            <person name="Hosoyama A."/>
            <person name="Uohara A."/>
            <person name="Ohji S."/>
            <person name="Ichikawa N."/>
        </authorList>
    </citation>
    <scope>NUCLEOTIDE SEQUENCE [LARGE SCALE GENOMIC DNA]</scope>
    <source>
        <strain evidence="6 7">NBRC 14498</strain>
    </source>
</reference>
<dbReference type="InterPro" id="IPR016292">
    <property type="entry name" value="Epoxide_hydrolase"/>
</dbReference>
<dbReference type="Pfam" id="PF06441">
    <property type="entry name" value="EHN"/>
    <property type="match status" value="1"/>
</dbReference>
<dbReference type="InterPro" id="IPR010497">
    <property type="entry name" value="Epoxide_hydro_N"/>
</dbReference>
<feature type="active site" description="Proton donor" evidence="4">
    <location>
        <position position="304"/>
    </location>
</feature>
<dbReference type="OrthoDB" id="27092at2"/>
<dbReference type="GO" id="GO:0097176">
    <property type="term" value="P:epoxide metabolic process"/>
    <property type="evidence" value="ECO:0007669"/>
    <property type="project" value="TreeGrafter"/>
</dbReference>
<accession>A0A4Y3WLN5</accession>
<dbReference type="AlphaFoldDB" id="A0A4Y3WLN5"/>
<evidence type="ECO:0000256" key="3">
    <source>
        <dbReference type="ARBA" id="ARBA00022801"/>
    </source>
</evidence>